<evidence type="ECO:0000256" key="2">
    <source>
        <dbReference type="ARBA" id="ARBA00004236"/>
    </source>
</evidence>
<feature type="domain" description="Anti-sigma K factor RskA C-terminal" evidence="11">
    <location>
        <begin position="139"/>
        <end position="272"/>
    </location>
</feature>
<feature type="domain" description="Anti-sigma-K factor RskA N-terminal" evidence="12">
    <location>
        <begin position="5"/>
        <end position="47"/>
    </location>
</feature>
<dbReference type="EMBL" id="JACHGN010000003">
    <property type="protein sequence ID" value="MBB5132016.1"/>
    <property type="molecule type" value="Genomic_DNA"/>
</dbReference>
<evidence type="ECO:0000256" key="5">
    <source>
        <dbReference type="ARBA" id="ARBA00022989"/>
    </source>
</evidence>
<comment type="subcellular location">
    <subcellularLocation>
        <location evidence="2">Cell membrane</location>
    </subcellularLocation>
    <subcellularLocation>
        <location evidence="1">Membrane</location>
        <topology evidence="1">Single-pass membrane protein</topology>
    </subcellularLocation>
</comment>
<reference evidence="13 14" key="1">
    <citation type="submission" date="2020-08" db="EMBL/GenBank/DDBJ databases">
        <title>Genomic Encyclopedia of Type Strains, Phase IV (KMG-IV): sequencing the most valuable type-strain genomes for metagenomic binning, comparative biology and taxonomic classification.</title>
        <authorList>
            <person name="Goeker M."/>
        </authorList>
    </citation>
    <scope>NUCLEOTIDE SEQUENCE [LARGE SCALE GENOMIC DNA]</scope>
    <source>
        <strain evidence="13 14">DSM 45615</strain>
    </source>
</reference>
<dbReference type="AlphaFoldDB" id="A0A840P0M7"/>
<keyword evidence="4" id="KW-0812">Transmembrane</keyword>
<dbReference type="GO" id="GO:0016989">
    <property type="term" value="F:sigma factor antagonist activity"/>
    <property type="evidence" value="ECO:0007669"/>
    <property type="project" value="TreeGrafter"/>
</dbReference>
<evidence type="ECO:0000256" key="7">
    <source>
        <dbReference type="ARBA" id="ARBA00023136"/>
    </source>
</evidence>
<keyword evidence="8" id="KW-0804">Transcription</keyword>
<dbReference type="GO" id="GO:0006417">
    <property type="term" value="P:regulation of translation"/>
    <property type="evidence" value="ECO:0007669"/>
    <property type="project" value="TreeGrafter"/>
</dbReference>
<evidence type="ECO:0000256" key="10">
    <source>
        <dbReference type="ARBA" id="ARBA00030803"/>
    </source>
</evidence>
<dbReference type="Pfam" id="PF10099">
    <property type="entry name" value="RskA_C"/>
    <property type="match status" value="1"/>
</dbReference>
<evidence type="ECO:0000256" key="4">
    <source>
        <dbReference type="ARBA" id="ARBA00022692"/>
    </source>
</evidence>
<evidence type="ECO:0000256" key="8">
    <source>
        <dbReference type="ARBA" id="ARBA00023163"/>
    </source>
</evidence>
<evidence type="ECO:0000256" key="3">
    <source>
        <dbReference type="ARBA" id="ARBA00022475"/>
    </source>
</evidence>
<evidence type="ECO:0000256" key="6">
    <source>
        <dbReference type="ARBA" id="ARBA00023015"/>
    </source>
</evidence>
<comment type="caution">
    <text evidence="13">The sequence shown here is derived from an EMBL/GenBank/DDBJ whole genome shotgun (WGS) entry which is preliminary data.</text>
</comment>
<dbReference type="PANTHER" id="PTHR37461">
    <property type="entry name" value="ANTI-SIGMA-K FACTOR RSKA"/>
    <property type="match status" value="1"/>
</dbReference>
<dbReference type="InterPro" id="IPR051474">
    <property type="entry name" value="Anti-sigma-K/W_factor"/>
</dbReference>
<accession>A0A840P0M7</accession>
<evidence type="ECO:0000259" key="12">
    <source>
        <dbReference type="Pfam" id="PF22618"/>
    </source>
</evidence>
<name>A0A840P0M7_9ACTN</name>
<dbReference type="RefSeq" id="WP_312924137.1">
    <property type="nucleotide sequence ID" value="NZ_BAABIX010000028.1"/>
</dbReference>
<evidence type="ECO:0000313" key="14">
    <source>
        <dbReference type="Proteomes" id="UP000578449"/>
    </source>
</evidence>
<dbReference type="Pfam" id="PF22618">
    <property type="entry name" value="RskA_N"/>
    <property type="match status" value="1"/>
</dbReference>
<gene>
    <name evidence="13" type="ORF">HNP84_001729</name>
</gene>
<dbReference type="PANTHER" id="PTHR37461:SF1">
    <property type="entry name" value="ANTI-SIGMA-K FACTOR RSKA"/>
    <property type="match status" value="1"/>
</dbReference>
<evidence type="ECO:0000256" key="9">
    <source>
        <dbReference type="ARBA" id="ARBA00029829"/>
    </source>
</evidence>
<dbReference type="GO" id="GO:0005886">
    <property type="term" value="C:plasma membrane"/>
    <property type="evidence" value="ECO:0007669"/>
    <property type="project" value="UniProtKB-SubCell"/>
</dbReference>
<keyword evidence="3" id="KW-1003">Cell membrane</keyword>
<protein>
    <recommendedName>
        <fullName evidence="10">Regulator of SigK</fullName>
    </recommendedName>
    <alternativeName>
        <fullName evidence="9">Sigma-K anti-sigma factor RskA</fullName>
    </alternativeName>
</protein>
<dbReference type="InterPro" id="IPR053877">
    <property type="entry name" value="RskA_N"/>
</dbReference>
<evidence type="ECO:0000259" key="11">
    <source>
        <dbReference type="Pfam" id="PF10099"/>
    </source>
</evidence>
<dbReference type="Proteomes" id="UP000578449">
    <property type="component" value="Unassembled WGS sequence"/>
</dbReference>
<keyword evidence="14" id="KW-1185">Reference proteome</keyword>
<keyword evidence="6" id="KW-0805">Transcription regulation</keyword>
<organism evidence="13 14">
    <name type="scientific">Thermocatellispora tengchongensis</name>
    <dbReference type="NCBI Taxonomy" id="1073253"/>
    <lineage>
        <taxon>Bacteria</taxon>
        <taxon>Bacillati</taxon>
        <taxon>Actinomycetota</taxon>
        <taxon>Actinomycetes</taxon>
        <taxon>Streptosporangiales</taxon>
        <taxon>Streptosporangiaceae</taxon>
        <taxon>Thermocatellispora</taxon>
    </lineage>
</organism>
<sequence length="281" mass="28757">MNDDLHTLAGAYALDALPEGERRPFERHLERCEPCSAEVRGLTETAARLALAAAVQPPAGLRERVLAEIATVRQLAPAPSHGAAAPTVVVPRAALGGPAGTRAATAPEAASESVEERVRRRAARRRVPWRGRVPAGIAAVSAAAAVTLGVVAVDARRDLDAERARARTVAAVLAAPDAATVVRPLTGGGSATLVVSRSRGEMVVTSGDLTPLGDSRVYEMWLMGPDGVRPAGLVPGANGVSTAVVALTAKAERFGLTVEPAGGSARPTTTPILLAELPGTP</sequence>
<proteinExistence type="predicted"/>
<dbReference type="InterPro" id="IPR041916">
    <property type="entry name" value="Anti_sigma_zinc_sf"/>
</dbReference>
<keyword evidence="7" id="KW-0472">Membrane</keyword>
<dbReference type="InterPro" id="IPR018764">
    <property type="entry name" value="RskA_C"/>
</dbReference>
<keyword evidence="5" id="KW-1133">Transmembrane helix</keyword>
<evidence type="ECO:0000256" key="1">
    <source>
        <dbReference type="ARBA" id="ARBA00004167"/>
    </source>
</evidence>
<dbReference type="Gene3D" id="1.10.10.1320">
    <property type="entry name" value="Anti-sigma factor, zinc-finger domain"/>
    <property type="match status" value="1"/>
</dbReference>
<evidence type="ECO:0000313" key="13">
    <source>
        <dbReference type="EMBL" id="MBB5132016.1"/>
    </source>
</evidence>